<dbReference type="OrthoDB" id="5688559at2"/>
<name>A0A086ZHW4_9BIFI</name>
<sequence length="488" mass="55702">MAVVKVIQVKANLANAVAYISNGAKTEGGTLVTTNYEIHTDDPQELAASMHQSIDESIGGHVKGGVLAHHVIQSFDPTDHITPEEAHRLGEEFAEEISDGNHKYVIATHVDRHHIHNHILLCSVNDETKRKMRVQKNTLHQWREISDRLCEAHKLSVIQSTPVRRYGKSMAELYTGARGEGRKDEIRTLIDATATRSKNFDEFKQLLTSSGVNVTVRGKHLTYQDQQTGFKIRDTKLGLAYNEENVMAKISRRALHRITFNEKQIAKRTDETVSVWLPGTKHQEKITIPLDRIVRDGKTLHAWLGEDTEQVVTDRRGNYVRRLLPDQIYDHFSPPDMDLTDIVTEKLPITAGISDAQRRYYAVQAVKLDRLRDSARELSAAQRWIRGWETDLDKGISQLTDLITTERAAFRADVAAIADETERDDQEDRATAAKDWNDDAELAHLGKREHRINEMQTDLKALKRLRERMLAQQEERSRARSKTRGIRR</sequence>
<evidence type="ECO:0000313" key="3">
    <source>
        <dbReference type="EMBL" id="KFI46114.1"/>
    </source>
</evidence>
<dbReference type="InterPro" id="IPR005094">
    <property type="entry name" value="Endonuclease_MobA/VirD2"/>
</dbReference>
<proteinExistence type="predicted"/>
<comment type="caution">
    <text evidence="3">The sequence shown here is derived from an EMBL/GenBank/DDBJ whole genome shotgun (WGS) entry which is preliminary data.</text>
</comment>
<dbReference type="STRING" id="1437608.GCA_000771645_01774"/>
<keyword evidence="1" id="KW-0175">Coiled coil</keyword>
<dbReference type="eggNOG" id="COG3843">
    <property type="taxonomic scope" value="Bacteria"/>
</dbReference>
<dbReference type="AlphaFoldDB" id="A0A086ZHW4"/>
<dbReference type="Pfam" id="PF03432">
    <property type="entry name" value="Relaxase"/>
    <property type="match status" value="1"/>
</dbReference>
<dbReference type="EMBL" id="JGYN01000040">
    <property type="protein sequence ID" value="KFI46114.1"/>
    <property type="molecule type" value="Genomic_DNA"/>
</dbReference>
<protein>
    <submittedName>
        <fullName evidence="3">Relaxase/mobilization nuclease domain protein</fullName>
    </submittedName>
</protein>
<evidence type="ECO:0000259" key="2">
    <source>
        <dbReference type="Pfam" id="PF03432"/>
    </source>
</evidence>
<evidence type="ECO:0000313" key="4">
    <source>
        <dbReference type="Proteomes" id="UP000029108"/>
    </source>
</evidence>
<organism evidence="3 4">
    <name type="scientific">Bifidobacterium biavatii DSM 23969</name>
    <dbReference type="NCBI Taxonomy" id="1437608"/>
    <lineage>
        <taxon>Bacteria</taxon>
        <taxon>Bacillati</taxon>
        <taxon>Actinomycetota</taxon>
        <taxon>Actinomycetes</taxon>
        <taxon>Bifidobacteriales</taxon>
        <taxon>Bifidobacteriaceae</taxon>
        <taxon>Bifidobacterium</taxon>
    </lineage>
</organism>
<dbReference type="Proteomes" id="UP000029108">
    <property type="component" value="Unassembled WGS sequence"/>
</dbReference>
<gene>
    <name evidence="3" type="ORF">BBIA_2079</name>
</gene>
<accession>A0A086ZHW4</accession>
<feature type="domain" description="MobA/VirD2-like nuclease" evidence="2">
    <location>
        <begin position="19"/>
        <end position="155"/>
    </location>
</feature>
<reference evidence="3 4" key="1">
    <citation type="submission" date="2014-03" db="EMBL/GenBank/DDBJ databases">
        <title>Genomics of Bifidobacteria.</title>
        <authorList>
            <person name="Ventura M."/>
            <person name="Milani C."/>
            <person name="Lugli G.A."/>
        </authorList>
    </citation>
    <scope>NUCLEOTIDE SEQUENCE [LARGE SCALE GENOMIC DNA]</scope>
    <source>
        <strain evidence="3 4">DSM 23969</strain>
    </source>
</reference>
<dbReference type="RefSeq" id="WP_033496020.1">
    <property type="nucleotide sequence ID" value="NZ_JDUU01000033.1"/>
</dbReference>
<evidence type="ECO:0000256" key="1">
    <source>
        <dbReference type="SAM" id="Coils"/>
    </source>
</evidence>
<keyword evidence="4" id="KW-1185">Reference proteome</keyword>
<feature type="coiled-coil region" evidence="1">
    <location>
        <begin position="452"/>
        <end position="482"/>
    </location>
</feature>